<gene>
    <name evidence="2" type="ORF">GCM10009549_12300</name>
</gene>
<feature type="compositionally biased region" description="Pro residues" evidence="1">
    <location>
        <begin position="1"/>
        <end position="17"/>
    </location>
</feature>
<proteinExistence type="predicted"/>
<protein>
    <recommendedName>
        <fullName evidence="4">Class F sortase</fullName>
    </recommendedName>
</protein>
<reference evidence="2 3" key="1">
    <citation type="journal article" date="2019" name="Int. J. Syst. Evol. Microbiol.">
        <title>The Global Catalogue of Microorganisms (GCM) 10K type strain sequencing project: providing services to taxonomists for standard genome sequencing and annotation.</title>
        <authorList>
            <consortium name="The Broad Institute Genomics Platform"/>
            <consortium name="The Broad Institute Genome Sequencing Center for Infectious Disease"/>
            <person name="Wu L."/>
            <person name="Ma J."/>
        </authorList>
    </citation>
    <scope>NUCLEOTIDE SEQUENCE [LARGE SCALE GENOMIC DNA]</scope>
    <source>
        <strain evidence="2 3">JCM 10673</strain>
    </source>
</reference>
<evidence type="ECO:0000313" key="3">
    <source>
        <dbReference type="Proteomes" id="UP001501005"/>
    </source>
</evidence>
<dbReference type="RefSeq" id="WP_344047608.1">
    <property type="nucleotide sequence ID" value="NZ_BAAAHG010000006.1"/>
</dbReference>
<keyword evidence="3" id="KW-1185">Reference proteome</keyword>
<feature type="region of interest" description="Disordered" evidence="1">
    <location>
        <begin position="45"/>
        <end position="75"/>
    </location>
</feature>
<evidence type="ECO:0008006" key="4">
    <source>
        <dbReference type="Google" id="ProtNLM"/>
    </source>
</evidence>
<accession>A0ABN1NGW8</accession>
<evidence type="ECO:0000256" key="1">
    <source>
        <dbReference type="SAM" id="MobiDB-lite"/>
    </source>
</evidence>
<organism evidence="2 3">
    <name type="scientific">Streptomyces thermoalcalitolerans</name>
    <dbReference type="NCBI Taxonomy" id="65605"/>
    <lineage>
        <taxon>Bacteria</taxon>
        <taxon>Bacillati</taxon>
        <taxon>Actinomycetota</taxon>
        <taxon>Actinomycetes</taxon>
        <taxon>Kitasatosporales</taxon>
        <taxon>Streptomycetaceae</taxon>
        <taxon>Streptomyces</taxon>
    </lineage>
</organism>
<dbReference type="Proteomes" id="UP001501005">
    <property type="component" value="Unassembled WGS sequence"/>
</dbReference>
<name>A0ABN1NGW8_9ACTN</name>
<evidence type="ECO:0000313" key="2">
    <source>
        <dbReference type="EMBL" id="GAA0906865.1"/>
    </source>
</evidence>
<comment type="caution">
    <text evidence="2">The sequence shown here is derived from an EMBL/GenBank/DDBJ whole genome shotgun (WGS) entry which is preliminary data.</text>
</comment>
<sequence length="75" mass="7469">MTGPDPAPDRVPSPSSRPSPSSHGTGRLLAGLAWAVLLLGAWLWGSSGPSEVQQPPAAPVTGDMAAAGRPTGTGR</sequence>
<dbReference type="EMBL" id="BAAAHG010000006">
    <property type="protein sequence ID" value="GAA0906865.1"/>
    <property type="molecule type" value="Genomic_DNA"/>
</dbReference>
<feature type="region of interest" description="Disordered" evidence="1">
    <location>
        <begin position="1"/>
        <end position="26"/>
    </location>
</feature>